<proteinExistence type="predicted"/>
<protein>
    <submittedName>
        <fullName evidence="1">Transglycosylase</fullName>
    </submittedName>
</protein>
<sequence>MLLLVSCNKCNKDFEIQIKTKYYYGIEVQYFICPHCNEKYTYAVIDDYIREKRKELNNIKEKIKQCTKEKQVNKLINEQRKIIRNMKQYSDDYIKRLELDTQ</sequence>
<reference evidence="1 2" key="1">
    <citation type="submission" date="2016-12" db="EMBL/GenBank/DDBJ databases">
        <title>Clostridium tepidum sp. nov., a close relative of Clostridium sporogenes and Clostridium botulinum Group I.</title>
        <authorList>
            <person name="Dobritsa A.P."/>
            <person name="Kutumbaka K."/>
            <person name="Werner K."/>
            <person name="Samadpour M."/>
        </authorList>
    </citation>
    <scope>NUCLEOTIDE SEQUENCE [LARGE SCALE GENOMIC DNA]</scope>
    <source>
        <strain evidence="1 2">PE</strain>
    </source>
</reference>
<dbReference type="EMBL" id="MRAD01000008">
    <property type="protein sequence ID" value="OOO62004.1"/>
    <property type="molecule type" value="Genomic_DNA"/>
</dbReference>
<evidence type="ECO:0000313" key="1">
    <source>
        <dbReference type="EMBL" id="OOO62004.1"/>
    </source>
</evidence>
<dbReference type="Proteomes" id="UP000190206">
    <property type="component" value="Unassembled WGS sequence"/>
</dbReference>
<keyword evidence="2" id="KW-1185">Reference proteome</keyword>
<comment type="caution">
    <text evidence="1">The sequence shown here is derived from an EMBL/GenBank/DDBJ whole genome shotgun (WGS) entry which is preliminary data.</text>
</comment>
<name>A0ABX3L3S5_9CLOT</name>
<evidence type="ECO:0000313" key="2">
    <source>
        <dbReference type="Proteomes" id="UP000190206"/>
    </source>
</evidence>
<dbReference type="RefSeq" id="WP_078024466.1">
    <property type="nucleotide sequence ID" value="NZ_JADPGM010000007.1"/>
</dbReference>
<accession>A0ABX3L3S5</accession>
<gene>
    <name evidence="1" type="ORF">BS637_09380</name>
</gene>
<organism evidence="1 2">
    <name type="scientific">Clostridium tepidum</name>
    <dbReference type="NCBI Taxonomy" id="1962263"/>
    <lineage>
        <taxon>Bacteria</taxon>
        <taxon>Bacillati</taxon>
        <taxon>Bacillota</taxon>
        <taxon>Clostridia</taxon>
        <taxon>Eubacteriales</taxon>
        <taxon>Clostridiaceae</taxon>
        <taxon>Clostridium</taxon>
    </lineage>
</organism>